<dbReference type="CTD" id="127933"/>
<dbReference type="Pfam" id="PF00076">
    <property type="entry name" value="RRM_1"/>
    <property type="match status" value="1"/>
</dbReference>
<dbReference type="InterPro" id="IPR000719">
    <property type="entry name" value="Prot_kinase_dom"/>
</dbReference>
<accession>A0A8B7XTS0</accession>
<dbReference type="PANTHER" id="PTHR46962">
    <property type="entry name" value="SERINE/THREONINE-PROTEIN KINASE KIST"/>
    <property type="match status" value="1"/>
</dbReference>
<dbReference type="GO" id="GO:0005524">
    <property type="term" value="F:ATP binding"/>
    <property type="evidence" value="ECO:0007669"/>
    <property type="project" value="InterPro"/>
</dbReference>
<dbReference type="GO" id="GO:0046825">
    <property type="term" value="P:regulation of protein export from nucleus"/>
    <property type="evidence" value="ECO:0007669"/>
    <property type="project" value="TreeGrafter"/>
</dbReference>
<dbReference type="PANTHER" id="PTHR46962:SF1">
    <property type="entry name" value="SERINE_THREONINE-PROTEIN KINASE KIST"/>
    <property type="match status" value="1"/>
</dbReference>
<dbReference type="Gene3D" id="1.10.510.10">
    <property type="entry name" value="Transferase(Phosphotransferase) domain 1"/>
    <property type="match status" value="1"/>
</dbReference>
<dbReference type="PROSITE" id="PS50011">
    <property type="entry name" value="PROTEIN_KINASE_DOM"/>
    <property type="match status" value="1"/>
</dbReference>
<dbReference type="InterPro" id="IPR035979">
    <property type="entry name" value="RBD_domain_sf"/>
</dbReference>
<gene>
    <name evidence="5" type="primary">LOC110975779</name>
</gene>
<name>A0A8B7XTS0_ACAPL</name>
<dbReference type="KEGG" id="aplc:110975779"/>
<dbReference type="GO" id="GO:0045948">
    <property type="term" value="P:positive regulation of translational initiation"/>
    <property type="evidence" value="ECO:0007669"/>
    <property type="project" value="TreeGrafter"/>
</dbReference>
<dbReference type="InterPro" id="IPR011009">
    <property type="entry name" value="Kinase-like_dom_sf"/>
</dbReference>
<evidence type="ECO:0000256" key="1">
    <source>
        <dbReference type="PROSITE-ProRule" id="PRU00176"/>
    </source>
</evidence>
<dbReference type="Gene3D" id="3.30.70.330">
    <property type="match status" value="1"/>
</dbReference>
<dbReference type="SMART" id="SM00220">
    <property type="entry name" value="S_TKc"/>
    <property type="match status" value="1"/>
</dbReference>
<keyword evidence="1" id="KW-0694">RNA-binding</keyword>
<dbReference type="GO" id="GO:0003723">
    <property type="term" value="F:RNA binding"/>
    <property type="evidence" value="ECO:0007669"/>
    <property type="project" value="UniProtKB-UniRule"/>
</dbReference>
<proteinExistence type="predicted"/>
<dbReference type="Proteomes" id="UP000694845">
    <property type="component" value="Unplaced"/>
</dbReference>
<dbReference type="SUPFAM" id="SSF56112">
    <property type="entry name" value="Protein kinase-like (PK-like)"/>
    <property type="match status" value="1"/>
</dbReference>
<reference evidence="5" key="1">
    <citation type="submission" date="2025-08" db="UniProtKB">
        <authorList>
            <consortium name="RefSeq"/>
        </authorList>
    </citation>
    <scope>IDENTIFICATION</scope>
</reference>
<dbReference type="Pfam" id="PF00069">
    <property type="entry name" value="Pkinase"/>
    <property type="match status" value="1"/>
</dbReference>
<dbReference type="Gene3D" id="3.30.200.20">
    <property type="entry name" value="Phosphorylase Kinase, domain 1"/>
    <property type="match status" value="1"/>
</dbReference>
<dbReference type="AlphaFoldDB" id="A0A8B7XTS0"/>
<evidence type="ECO:0000259" key="2">
    <source>
        <dbReference type="PROSITE" id="PS50011"/>
    </source>
</evidence>
<dbReference type="InterPro" id="IPR034372">
    <property type="entry name" value="UHMK1"/>
</dbReference>
<dbReference type="OMA" id="YMSRHIA"/>
<evidence type="ECO:0000313" key="4">
    <source>
        <dbReference type="Proteomes" id="UP000694845"/>
    </source>
</evidence>
<dbReference type="GO" id="GO:0004674">
    <property type="term" value="F:protein serine/threonine kinase activity"/>
    <property type="evidence" value="ECO:0007669"/>
    <property type="project" value="InterPro"/>
</dbReference>
<dbReference type="GeneID" id="110975779"/>
<dbReference type="OrthoDB" id="10266058at2759"/>
<organism evidence="4 5">
    <name type="scientific">Acanthaster planci</name>
    <name type="common">Crown-of-thorns starfish</name>
    <dbReference type="NCBI Taxonomy" id="133434"/>
    <lineage>
        <taxon>Eukaryota</taxon>
        <taxon>Metazoa</taxon>
        <taxon>Echinodermata</taxon>
        <taxon>Eleutherozoa</taxon>
        <taxon>Asterozoa</taxon>
        <taxon>Asteroidea</taxon>
        <taxon>Valvatacea</taxon>
        <taxon>Valvatida</taxon>
        <taxon>Acanthasteridae</taxon>
        <taxon>Acanthaster</taxon>
    </lineage>
</organism>
<dbReference type="GO" id="GO:0043021">
    <property type="term" value="F:ribonucleoprotein complex binding"/>
    <property type="evidence" value="ECO:0007669"/>
    <property type="project" value="TreeGrafter"/>
</dbReference>
<dbReference type="InterPro" id="IPR012677">
    <property type="entry name" value="Nucleotide-bd_a/b_plait_sf"/>
</dbReference>
<dbReference type="InterPro" id="IPR000504">
    <property type="entry name" value="RRM_dom"/>
</dbReference>
<dbReference type="GO" id="GO:0005634">
    <property type="term" value="C:nucleus"/>
    <property type="evidence" value="ECO:0007669"/>
    <property type="project" value="TreeGrafter"/>
</dbReference>
<sequence length="441" mass="49743">MEKHIPELFLDLSEGDVLSFMGQSWRIVSCRGMGRCAKVYHAVSSEGGAQVAIKAFRREEKYRLVFIKEIRNLDAVYMSRHIASVLGSFTHKGHPCLLFELLEHNLKELHLKNAAGAEPDEPNCLSLYLIQNLLDDILKCLQHVHARGWVHADLKPANVMWCAQEGCWKVIDFGHSFQEGHQDFSQIQSFCYQSPEAKTWNAFILQHSNTPRGRKLQDKPPSCTSAVDVWSVGCIVAGAFTGIKLYEQGDVTPGGCQQCQKDCETLKCECEPLIEAIIKQRPIDNHIPKIKDVIVDLRDLLIQMLQCTPKVRPTAASCLQHPFFSHKLQPSYKDLLLLPTRVLRLINVMDDAGEDGTQDEFTDILTDLRQECEKYGIVKKVVMPTDKEKKDKAFVEFEDAVDCETAQRALVGRHFDGKPLLATFYPINDYRSQILGTGGGS</sequence>
<evidence type="ECO:0000313" key="5">
    <source>
        <dbReference type="RefSeq" id="XP_022084248.1"/>
    </source>
</evidence>
<protein>
    <submittedName>
        <fullName evidence="5">Serine/threonine-protein kinase Kist-like</fullName>
    </submittedName>
</protein>
<keyword evidence="4" id="KW-1185">Reference proteome</keyword>
<dbReference type="PROSITE" id="PS50102">
    <property type="entry name" value="RRM"/>
    <property type="match status" value="1"/>
</dbReference>
<dbReference type="SUPFAM" id="SSF54928">
    <property type="entry name" value="RNA-binding domain, RBD"/>
    <property type="match status" value="1"/>
</dbReference>
<feature type="domain" description="RRM" evidence="3">
    <location>
        <begin position="341"/>
        <end position="420"/>
    </location>
</feature>
<dbReference type="SMART" id="SM00360">
    <property type="entry name" value="RRM"/>
    <property type="match status" value="1"/>
</dbReference>
<dbReference type="GO" id="GO:0071598">
    <property type="term" value="C:neuronal ribonucleoprotein granule"/>
    <property type="evidence" value="ECO:0007669"/>
    <property type="project" value="TreeGrafter"/>
</dbReference>
<feature type="domain" description="Protein kinase" evidence="2">
    <location>
        <begin position="25"/>
        <end position="324"/>
    </location>
</feature>
<evidence type="ECO:0000259" key="3">
    <source>
        <dbReference type="PROSITE" id="PS50102"/>
    </source>
</evidence>
<dbReference type="RefSeq" id="XP_022084248.1">
    <property type="nucleotide sequence ID" value="XM_022228556.1"/>
</dbReference>